<evidence type="ECO:0000256" key="3">
    <source>
        <dbReference type="ARBA" id="ARBA00023199"/>
    </source>
</evidence>
<dbReference type="PANTHER" id="PTHR11076">
    <property type="entry name" value="DNA REPAIR POLYMERASE UMUC / TRANSFERASE FAMILY MEMBER"/>
    <property type="match status" value="1"/>
</dbReference>
<gene>
    <name evidence="7" type="ORF">GCM10022277_29380</name>
</gene>
<organism evidence="7 8">
    <name type="scientific">Litoribacillus peritrichatus</name>
    <dbReference type="NCBI Taxonomy" id="718191"/>
    <lineage>
        <taxon>Bacteria</taxon>
        <taxon>Pseudomonadati</taxon>
        <taxon>Pseudomonadota</taxon>
        <taxon>Gammaproteobacteria</taxon>
        <taxon>Oceanospirillales</taxon>
        <taxon>Oceanospirillaceae</taxon>
        <taxon>Litoribacillus</taxon>
    </lineage>
</organism>
<comment type="similarity">
    <text evidence="1">Belongs to the DNA polymerase type-Y family.</text>
</comment>
<dbReference type="Pfam" id="PF13438">
    <property type="entry name" value="DUF4113"/>
    <property type="match status" value="1"/>
</dbReference>
<sequence>MYALVDCNSFFASCEQVFRPDLRGKPVIVLSNNDGCIVARSKEAKQLGIPDLQPYFKIADQLQKAKVHVFSSNYELYGDLSSRVMETLKTFSPNIEIYSIDESFLDLSGHPISTLPGIGHNIRLTVHQHVGLPVGVGMGATKTLAKLASHIAKKSRKCNYVCVLDKPDQWHNVFAKIPVHKIWGIGSRLSRRLSDQKVYSVLDLIQQDPERMRRRYSVNVSRTITELRGTPCYGLDETPETKKQIYSTRSFGVKVSDCLALEQSVSQYAHRACEKLRKEKQLVKTMQVFASSSRFHSHYYSRSVVIPLETPTNDSRVISALARKAIRETVFKPEVPFARAGVGLIEILAESPEQIDAFTARQGEQSKTLMKLLDHINKTKGHVFLANQGIDPFWKMQRNLKSPAYTTKWKELPRVKC</sequence>
<dbReference type="InterPro" id="IPR017961">
    <property type="entry name" value="DNA_pol_Y-fam_little_finger"/>
</dbReference>
<evidence type="ECO:0000256" key="5">
    <source>
        <dbReference type="ARBA" id="ARBA00023236"/>
    </source>
</evidence>
<comment type="caution">
    <text evidence="7">The sequence shown here is derived from an EMBL/GenBank/DDBJ whole genome shotgun (WGS) entry which is preliminary data.</text>
</comment>
<dbReference type="Gene3D" id="1.10.150.20">
    <property type="entry name" value="5' to 3' exonuclease, C-terminal subdomain"/>
    <property type="match status" value="1"/>
</dbReference>
<dbReference type="InterPro" id="IPR001126">
    <property type="entry name" value="UmuC"/>
</dbReference>
<feature type="domain" description="UmuC" evidence="6">
    <location>
        <begin position="2"/>
        <end position="186"/>
    </location>
</feature>
<evidence type="ECO:0000313" key="8">
    <source>
        <dbReference type="Proteomes" id="UP001501565"/>
    </source>
</evidence>
<dbReference type="NCBIfam" id="NF002955">
    <property type="entry name" value="PRK03609.1"/>
    <property type="match status" value="1"/>
</dbReference>
<evidence type="ECO:0000256" key="4">
    <source>
        <dbReference type="ARBA" id="ARBA00023204"/>
    </source>
</evidence>
<dbReference type="Pfam" id="PF11799">
    <property type="entry name" value="IMS_C"/>
    <property type="match status" value="1"/>
</dbReference>
<proteinExistence type="inferred from homology"/>
<dbReference type="PROSITE" id="PS50173">
    <property type="entry name" value="UMUC"/>
    <property type="match status" value="1"/>
</dbReference>
<dbReference type="InterPro" id="IPR050116">
    <property type="entry name" value="DNA_polymerase-Y"/>
</dbReference>
<dbReference type="Gene3D" id="3.40.1170.60">
    <property type="match status" value="1"/>
</dbReference>
<keyword evidence="8" id="KW-1185">Reference proteome</keyword>
<dbReference type="Proteomes" id="UP001501565">
    <property type="component" value="Unassembled WGS sequence"/>
</dbReference>
<evidence type="ECO:0000256" key="1">
    <source>
        <dbReference type="ARBA" id="ARBA00010945"/>
    </source>
</evidence>
<keyword evidence="4" id="KW-0234">DNA repair</keyword>
<dbReference type="CDD" id="cd01700">
    <property type="entry name" value="PolY_Pol_V_umuC"/>
    <property type="match status" value="1"/>
</dbReference>
<evidence type="ECO:0000256" key="2">
    <source>
        <dbReference type="ARBA" id="ARBA00022763"/>
    </source>
</evidence>
<dbReference type="Gene3D" id="3.30.70.270">
    <property type="match status" value="1"/>
</dbReference>
<keyword evidence="2" id="KW-0227">DNA damage</keyword>
<dbReference type="InterPro" id="IPR025188">
    <property type="entry name" value="DUF4113"/>
</dbReference>
<dbReference type="Pfam" id="PF00817">
    <property type="entry name" value="IMS"/>
    <property type="match status" value="1"/>
</dbReference>
<keyword evidence="5" id="KW-0742">SOS response</keyword>
<dbReference type="InterPro" id="IPR043502">
    <property type="entry name" value="DNA/RNA_pol_sf"/>
</dbReference>
<accession>A0ABP7MWZ2</accession>
<reference evidence="8" key="1">
    <citation type="journal article" date="2019" name="Int. J. Syst. Evol. Microbiol.">
        <title>The Global Catalogue of Microorganisms (GCM) 10K type strain sequencing project: providing services to taxonomists for standard genome sequencing and annotation.</title>
        <authorList>
            <consortium name="The Broad Institute Genomics Platform"/>
            <consortium name="The Broad Institute Genome Sequencing Center for Infectious Disease"/>
            <person name="Wu L."/>
            <person name="Ma J."/>
        </authorList>
    </citation>
    <scope>NUCLEOTIDE SEQUENCE [LARGE SCALE GENOMIC DNA]</scope>
    <source>
        <strain evidence="8">JCM 17551</strain>
    </source>
</reference>
<protein>
    <submittedName>
        <fullName evidence="7">Y-family DNA polymerase</fullName>
    </submittedName>
</protein>
<dbReference type="SUPFAM" id="SSF56672">
    <property type="entry name" value="DNA/RNA polymerases"/>
    <property type="match status" value="1"/>
</dbReference>
<dbReference type="EMBL" id="BAABBN010000007">
    <property type="protein sequence ID" value="GAA3930798.1"/>
    <property type="molecule type" value="Genomic_DNA"/>
</dbReference>
<evidence type="ECO:0000313" key="7">
    <source>
        <dbReference type="EMBL" id="GAA3930798.1"/>
    </source>
</evidence>
<dbReference type="PANTHER" id="PTHR11076:SF34">
    <property type="entry name" value="PROTEIN UMUC"/>
    <property type="match status" value="1"/>
</dbReference>
<evidence type="ECO:0000259" key="6">
    <source>
        <dbReference type="PROSITE" id="PS50173"/>
    </source>
</evidence>
<dbReference type="RefSeq" id="WP_344799312.1">
    <property type="nucleotide sequence ID" value="NZ_BAABBN010000007.1"/>
</dbReference>
<name>A0ABP7MWZ2_9GAMM</name>
<dbReference type="InterPro" id="IPR043128">
    <property type="entry name" value="Rev_trsase/Diguanyl_cyclase"/>
</dbReference>
<keyword evidence="3" id="KW-0741">SOS mutagenesis</keyword>